<dbReference type="Proteomes" id="UP000299102">
    <property type="component" value="Unassembled WGS sequence"/>
</dbReference>
<name>A0A4C1XJ37_EUMVA</name>
<comment type="caution">
    <text evidence="2">The sequence shown here is derived from an EMBL/GenBank/DDBJ whole genome shotgun (WGS) entry which is preliminary data.</text>
</comment>
<organism evidence="2 3">
    <name type="scientific">Eumeta variegata</name>
    <name type="common">Bagworm moth</name>
    <name type="synonym">Eumeta japonica</name>
    <dbReference type="NCBI Taxonomy" id="151549"/>
    <lineage>
        <taxon>Eukaryota</taxon>
        <taxon>Metazoa</taxon>
        <taxon>Ecdysozoa</taxon>
        <taxon>Arthropoda</taxon>
        <taxon>Hexapoda</taxon>
        <taxon>Insecta</taxon>
        <taxon>Pterygota</taxon>
        <taxon>Neoptera</taxon>
        <taxon>Endopterygota</taxon>
        <taxon>Lepidoptera</taxon>
        <taxon>Glossata</taxon>
        <taxon>Ditrysia</taxon>
        <taxon>Tineoidea</taxon>
        <taxon>Psychidae</taxon>
        <taxon>Oiketicinae</taxon>
        <taxon>Eumeta</taxon>
    </lineage>
</organism>
<feature type="region of interest" description="Disordered" evidence="1">
    <location>
        <begin position="21"/>
        <end position="68"/>
    </location>
</feature>
<protein>
    <submittedName>
        <fullName evidence="2">Uncharacterized protein</fullName>
    </submittedName>
</protein>
<evidence type="ECO:0000313" key="2">
    <source>
        <dbReference type="EMBL" id="GBP63193.1"/>
    </source>
</evidence>
<gene>
    <name evidence="2" type="ORF">EVAR_102357_1</name>
</gene>
<dbReference type="AlphaFoldDB" id="A0A4C1XJ37"/>
<reference evidence="2 3" key="1">
    <citation type="journal article" date="2019" name="Commun. Biol.">
        <title>The bagworm genome reveals a unique fibroin gene that provides high tensile strength.</title>
        <authorList>
            <person name="Kono N."/>
            <person name="Nakamura H."/>
            <person name="Ohtoshi R."/>
            <person name="Tomita M."/>
            <person name="Numata K."/>
            <person name="Arakawa K."/>
        </authorList>
    </citation>
    <scope>NUCLEOTIDE SEQUENCE [LARGE SCALE GENOMIC DNA]</scope>
</reference>
<dbReference type="EMBL" id="BGZK01000862">
    <property type="protein sequence ID" value="GBP63193.1"/>
    <property type="molecule type" value="Genomic_DNA"/>
</dbReference>
<evidence type="ECO:0000256" key="1">
    <source>
        <dbReference type="SAM" id="MobiDB-lite"/>
    </source>
</evidence>
<proteinExistence type="predicted"/>
<sequence length="92" mass="9962">MHFISAKRVVCNGVRLARVETSDWSPAQRAPRNAAGTRPRRCQSYGTERDRGRRGAGAGAGAGALSPPRTGLRVRFAFHIKVGPLADIRISH</sequence>
<accession>A0A4C1XJ37</accession>
<keyword evidence="3" id="KW-1185">Reference proteome</keyword>
<evidence type="ECO:0000313" key="3">
    <source>
        <dbReference type="Proteomes" id="UP000299102"/>
    </source>
</evidence>